<dbReference type="AlphaFoldDB" id="T0ATG9"/>
<dbReference type="Proteomes" id="UP000015455">
    <property type="component" value="Unassembled WGS sequence"/>
</dbReference>
<protein>
    <submittedName>
        <fullName evidence="1">Uncharacterized protein</fullName>
    </submittedName>
</protein>
<keyword evidence="2" id="KW-1185">Reference proteome</keyword>
<dbReference type="EMBL" id="ATJV01000108">
    <property type="protein sequence ID" value="EPZ13968.1"/>
    <property type="molecule type" value="Genomic_DNA"/>
</dbReference>
<reference evidence="1 2" key="1">
    <citation type="submission" date="2013-06" db="EMBL/GenBank/DDBJ databases">
        <title>Draft genome sequence of Thauera terpenica.</title>
        <authorList>
            <person name="Liu B."/>
            <person name="Frostegard A.H."/>
            <person name="Shapleigh J.P."/>
        </authorList>
    </citation>
    <scope>NUCLEOTIDE SEQUENCE [LARGE SCALE GENOMIC DNA]</scope>
    <source>
        <strain evidence="1 2">58Eu</strain>
    </source>
</reference>
<name>T0ATG9_9RHOO</name>
<sequence>MHDALRLRRRHLSREAFSERDQPVDHEITRAYEITAGQESVAQNPGQPRQGIRCAPRIMWLGQREEMAAWREIHCTFEMGGPQCGFADQQSPRDGFTLALQGRRGCANYADRPNRTEGKNAVCDLSPCGFKYRIA</sequence>
<organism evidence="1 2">
    <name type="scientific">Thauera terpenica 58Eu</name>
    <dbReference type="NCBI Taxonomy" id="1348657"/>
    <lineage>
        <taxon>Bacteria</taxon>
        <taxon>Pseudomonadati</taxon>
        <taxon>Pseudomonadota</taxon>
        <taxon>Betaproteobacteria</taxon>
        <taxon>Rhodocyclales</taxon>
        <taxon>Zoogloeaceae</taxon>
        <taxon>Thauera</taxon>
    </lineage>
</organism>
<gene>
    <name evidence="1" type="ORF">M622_19325</name>
</gene>
<proteinExistence type="predicted"/>
<dbReference type="STRING" id="1348657.M622_19325"/>
<accession>T0ATG9</accession>
<comment type="caution">
    <text evidence="1">The sequence shown here is derived from an EMBL/GenBank/DDBJ whole genome shotgun (WGS) entry which is preliminary data.</text>
</comment>
<evidence type="ECO:0000313" key="1">
    <source>
        <dbReference type="EMBL" id="EPZ13968.1"/>
    </source>
</evidence>
<evidence type="ECO:0000313" key="2">
    <source>
        <dbReference type="Proteomes" id="UP000015455"/>
    </source>
</evidence>